<evidence type="ECO:0000256" key="3">
    <source>
        <dbReference type="SAM" id="MobiDB-lite"/>
    </source>
</evidence>
<dbReference type="NCBIfam" id="TIGR00253">
    <property type="entry name" value="RNA_bind_YhbY"/>
    <property type="match status" value="1"/>
</dbReference>
<dbReference type="PROSITE" id="PS51295">
    <property type="entry name" value="CRM"/>
    <property type="match status" value="1"/>
</dbReference>
<gene>
    <name evidence="5" type="ORF">SAMN05216333_103130</name>
</gene>
<dbReference type="Gene3D" id="3.30.110.60">
    <property type="entry name" value="YhbY-like"/>
    <property type="match status" value="1"/>
</dbReference>
<dbReference type="EMBL" id="FODO01000003">
    <property type="protein sequence ID" value="SEO02492.1"/>
    <property type="molecule type" value="Genomic_DNA"/>
</dbReference>
<feature type="compositionally biased region" description="Basic and acidic residues" evidence="3">
    <location>
        <begin position="88"/>
        <end position="97"/>
    </location>
</feature>
<keyword evidence="1 2" id="KW-0694">RNA-binding</keyword>
<accession>A0A1H8LBE4</accession>
<dbReference type="PANTHER" id="PTHR40065">
    <property type="entry name" value="RNA-BINDING PROTEIN YHBY"/>
    <property type="match status" value="1"/>
</dbReference>
<dbReference type="STRING" id="42354.SAMN05216333_103130"/>
<dbReference type="SUPFAM" id="SSF75471">
    <property type="entry name" value="YhbY-like"/>
    <property type="match status" value="1"/>
</dbReference>
<feature type="region of interest" description="Disordered" evidence="3">
    <location>
        <begin position="87"/>
        <end position="117"/>
    </location>
</feature>
<evidence type="ECO:0000256" key="2">
    <source>
        <dbReference type="PROSITE-ProRule" id="PRU00626"/>
    </source>
</evidence>
<reference evidence="6" key="1">
    <citation type="submission" date="2016-10" db="EMBL/GenBank/DDBJ databases">
        <authorList>
            <person name="Varghese N."/>
            <person name="Submissions S."/>
        </authorList>
    </citation>
    <scope>NUCLEOTIDE SEQUENCE [LARGE SCALE GENOMIC DNA]</scope>
    <source>
        <strain evidence="6">Nm76</strain>
    </source>
</reference>
<dbReference type="Proteomes" id="UP000198814">
    <property type="component" value="Unassembled WGS sequence"/>
</dbReference>
<dbReference type="InterPro" id="IPR017924">
    <property type="entry name" value="RNA-binding_YhbY"/>
</dbReference>
<dbReference type="SMART" id="SM01103">
    <property type="entry name" value="CRS1_YhbY"/>
    <property type="match status" value="1"/>
</dbReference>
<dbReference type="GO" id="GO:0003723">
    <property type="term" value="F:RNA binding"/>
    <property type="evidence" value="ECO:0007669"/>
    <property type="project" value="UniProtKB-UniRule"/>
</dbReference>
<proteinExistence type="predicted"/>
<dbReference type="AlphaFoldDB" id="A0A1H8LBE4"/>
<dbReference type="RefSeq" id="WP_090315589.1">
    <property type="nucleotide sequence ID" value="NZ_FNOE01000002.1"/>
</dbReference>
<dbReference type="Pfam" id="PF01985">
    <property type="entry name" value="CRS1_YhbY"/>
    <property type="match status" value="1"/>
</dbReference>
<dbReference type="InterPro" id="IPR035920">
    <property type="entry name" value="YhbY-like_sf"/>
</dbReference>
<organism evidence="5 6">
    <name type="scientific">Nitrosomonas oligotropha</name>
    <dbReference type="NCBI Taxonomy" id="42354"/>
    <lineage>
        <taxon>Bacteria</taxon>
        <taxon>Pseudomonadati</taxon>
        <taxon>Pseudomonadota</taxon>
        <taxon>Betaproteobacteria</taxon>
        <taxon>Nitrosomonadales</taxon>
        <taxon>Nitrosomonadaceae</taxon>
        <taxon>Nitrosomonas</taxon>
    </lineage>
</organism>
<dbReference type="InterPro" id="IPR001890">
    <property type="entry name" value="RNA-binding_CRM"/>
</dbReference>
<dbReference type="OrthoDB" id="9797519at2"/>
<evidence type="ECO:0000313" key="5">
    <source>
        <dbReference type="EMBL" id="SEO02492.1"/>
    </source>
</evidence>
<feature type="compositionally biased region" description="Basic residues" evidence="3">
    <location>
        <begin position="101"/>
        <end position="117"/>
    </location>
</feature>
<evidence type="ECO:0000259" key="4">
    <source>
        <dbReference type="PROSITE" id="PS51295"/>
    </source>
</evidence>
<name>A0A1H8LBE4_9PROT</name>
<dbReference type="InterPro" id="IPR051925">
    <property type="entry name" value="RNA-binding_domain"/>
</dbReference>
<keyword evidence="6" id="KW-1185">Reference proteome</keyword>
<evidence type="ECO:0000256" key="1">
    <source>
        <dbReference type="ARBA" id="ARBA00022884"/>
    </source>
</evidence>
<protein>
    <submittedName>
        <fullName evidence="5">Putative RNA-binding protein, YhbY family</fullName>
    </submittedName>
</protein>
<sequence>MLTLTIAQRRELKAQAHALNPVVMIGKSGLSATVIEELERGLTSHELIKVKVQVDDRVARNTLFEEICEKLSAAPVQHIGKTFVIYRPKPEEADKKSTRPSQKKKREPFRTKRSYQN</sequence>
<evidence type="ECO:0000313" key="6">
    <source>
        <dbReference type="Proteomes" id="UP000198814"/>
    </source>
</evidence>
<feature type="domain" description="CRM" evidence="4">
    <location>
        <begin position="2"/>
        <end position="98"/>
    </location>
</feature>
<dbReference type="PANTHER" id="PTHR40065:SF3">
    <property type="entry name" value="RNA-BINDING PROTEIN YHBY"/>
    <property type="match status" value="1"/>
</dbReference>